<comment type="similarity">
    <text evidence="1">Belongs to the synaptojanin family.</text>
</comment>
<dbReference type="InterPro" id="IPR001245">
    <property type="entry name" value="Ser-Thr/Tyr_kinase_cat_dom"/>
</dbReference>
<reference evidence="7" key="1">
    <citation type="submission" date="2021-06" db="EMBL/GenBank/DDBJ databases">
        <authorList>
            <person name="Kallberg Y."/>
            <person name="Tangrot J."/>
            <person name="Rosling A."/>
        </authorList>
    </citation>
    <scope>NUCLEOTIDE SEQUENCE</scope>
    <source>
        <strain evidence="7">UK204</strain>
    </source>
</reference>
<dbReference type="OrthoDB" id="405996at2759"/>
<dbReference type="EC" id="3.1.3.36" evidence="3"/>
<dbReference type="InterPro" id="IPR036537">
    <property type="entry name" value="Adaptor_Cbl_N_dom_sf"/>
</dbReference>
<feature type="domain" description="SAC" evidence="6">
    <location>
        <begin position="161"/>
        <end position="498"/>
    </location>
</feature>
<dbReference type="InterPro" id="IPR059179">
    <property type="entry name" value="MLKL-like_MCAfunc"/>
</dbReference>
<dbReference type="InterPro" id="IPR006597">
    <property type="entry name" value="Sel1-like"/>
</dbReference>
<dbReference type="InterPro" id="IPR008266">
    <property type="entry name" value="Tyr_kinase_AS"/>
</dbReference>
<dbReference type="PROSITE" id="PS00109">
    <property type="entry name" value="PROTEIN_KINASE_TYR"/>
    <property type="match status" value="1"/>
</dbReference>
<evidence type="ECO:0000313" key="7">
    <source>
        <dbReference type="EMBL" id="CAG8451759.1"/>
    </source>
</evidence>
<dbReference type="Proteomes" id="UP000789570">
    <property type="component" value="Unassembled WGS sequence"/>
</dbReference>
<dbReference type="GO" id="GO:0004439">
    <property type="term" value="F:phosphatidylinositol-4,5-bisphosphate 5-phosphatase activity"/>
    <property type="evidence" value="ECO:0007669"/>
    <property type="project" value="UniProtKB-EC"/>
</dbReference>
<accession>A0A9N8VDF6</accession>
<dbReference type="PANTHER" id="PTHR11200:SF257">
    <property type="entry name" value="PHOSPHOINOSITIDE 5-PHOSPHATASE"/>
    <property type="match status" value="1"/>
</dbReference>
<evidence type="ECO:0000259" key="6">
    <source>
        <dbReference type="PROSITE" id="PS50275"/>
    </source>
</evidence>
<keyword evidence="8" id="KW-1185">Reference proteome</keyword>
<dbReference type="Gene3D" id="3.60.10.10">
    <property type="entry name" value="Endonuclease/exonuclease/phosphatase"/>
    <property type="match status" value="1"/>
</dbReference>
<keyword evidence="4" id="KW-0378">Hydrolase</keyword>
<dbReference type="Pfam" id="PF22215">
    <property type="entry name" value="MLKL_N"/>
    <property type="match status" value="1"/>
</dbReference>
<dbReference type="Gene3D" id="1.20.930.20">
    <property type="entry name" value="Adaptor protein Cbl, N-terminal domain"/>
    <property type="match status" value="1"/>
</dbReference>
<dbReference type="PROSITE" id="PS50011">
    <property type="entry name" value="PROTEIN_KINASE_DOM"/>
    <property type="match status" value="1"/>
</dbReference>
<comment type="similarity">
    <text evidence="2">In the central section; belongs to the inositol 1,4,5-trisphosphate 5-phosphatase family.</text>
</comment>
<dbReference type="InterPro" id="IPR054000">
    <property type="entry name" value="MLKL_N"/>
</dbReference>
<dbReference type="InterPro" id="IPR036691">
    <property type="entry name" value="Endo/exonu/phosph_ase_sf"/>
</dbReference>
<evidence type="ECO:0000313" key="8">
    <source>
        <dbReference type="Proteomes" id="UP000789570"/>
    </source>
</evidence>
<dbReference type="SUPFAM" id="SSF56112">
    <property type="entry name" value="Protein kinase-like (PK-like)"/>
    <property type="match status" value="1"/>
</dbReference>
<dbReference type="SUPFAM" id="SSF81901">
    <property type="entry name" value="HCP-like"/>
    <property type="match status" value="1"/>
</dbReference>
<dbReference type="SMART" id="SM00671">
    <property type="entry name" value="SEL1"/>
    <property type="match status" value="3"/>
</dbReference>
<comment type="caution">
    <text evidence="7">The sequence shown here is derived from an EMBL/GenBank/DDBJ whole genome shotgun (WGS) entry which is preliminary data.</text>
</comment>
<gene>
    <name evidence="7" type="ORF">FCALED_LOCUS1274</name>
</gene>
<dbReference type="PANTHER" id="PTHR11200">
    <property type="entry name" value="INOSITOL 5-PHOSPHATASE"/>
    <property type="match status" value="1"/>
</dbReference>
<dbReference type="Pfam" id="PF07714">
    <property type="entry name" value="PK_Tyr_Ser-Thr"/>
    <property type="match status" value="1"/>
</dbReference>
<proteinExistence type="inferred from homology"/>
<dbReference type="Pfam" id="PF22669">
    <property type="entry name" value="Exo_endo_phos2"/>
    <property type="match status" value="1"/>
</dbReference>
<dbReference type="SMART" id="SM00128">
    <property type="entry name" value="IPPc"/>
    <property type="match status" value="1"/>
</dbReference>
<evidence type="ECO:0000259" key="5">
    <source>
        <dbReference type="PROSITE" id="PS50011"/>
    </source>
</evidence>
<dbReference type="Gene3D" id="1.25.40.10">
    <property type="entry name" value="Tetratricopeptide repeat domain"/>
    <property type="match status" value="1"/>
</dbReference>
<dbReference type="GO" id="GO:0046856">
    <property type="term" value="P:phosphatidylinositol dephosphorylation"/>
    <property type="evidence" value="ECO:0007669"/>
    <property type="project" value="InterPro"/>
</dbReference>
<evidence type="ECO:0000256" key="3">
    <source>
        <dbReference type="ARBA" id="ARBA00013044"/>
    </source>
</evidence>
<dbReference type="Pfam" id="PF02383">
    <property type="entry name" value="Syja_N"/>
    <property type="match status" value="1"/>
</dbReference>
<dbReference type="InterPro" id="IPR011009">
    <property type="entry name" value="Kinase-like_dom_sf"/>
</dbReference>
<organism evidence="7 8">
    <name type="scientific">Funneliformis caledonium</name>
    <dbReference type="NCBI Taxonomy" id="1117310"/>
    <lineage>
        <taxon>Eukaryota</taxon>
        <taxon>Fungi</taxon>
        <taxon>Fungi incertae sedis</taxon>
        <taxon>Mucoromycota</taxon>
        <taxon>Glomeromycotina</taxon>
        <taxon>Glomeromycetes</taxon>
        <taxon>Glomerales</taxon>
        <taxon>Glomeraceae</taxon>
        <taxon>Funneliformis</taxon>
    </lineage>
</organism>
<dbReference type="InterPro" id="IPR002013">
    <property type="entry name" value="SAC_dom"/>
</dbReference>
<evidence type="ECO:0000256" key="1">
    <source>
        <dbReference type="ARBA" id="ARBA00008943"/>
    </source>
</evidence>
<protein>
    <recommendedName>
        <fullName evidence="3">phosphoinositide 5-phosphatase</fullName>
        <ecNumber evidence="3">3.1.3.36</ecNumber>
    </recommendedName>
</protein>
<dbReference type="PROSITE" id="PS50275">
    <property type="entry name" value="SAC"/>
    <property type="match status" value="1"/>
</dbReference>
<dbReference type="InterPro" id="IPR000300">
    <property type="entry name" value="IPPc"/>
</dbReference>
<dbReference type="SUPFAM" id="SSF56219">
    <property type="entry name" value="DNase I-like"/>
    <property type="match status" value="1"/>
</dbReference>
<dbReference type="InterPro" id="IPR011990">
    <property type="entry name" value="TPR-like_helical_dom_sf"/>
</dbReference>
<dbReference type="GO" id="GO:0043813">
    <property type="term" value="F:phosphatidylinositol-3,5-bisphosphate 5-phosphatase activity"/>
    <property type="evidence" value="ECO:0007669"/>
    <property type="project" value="TreeGrafter"/>
</dbReference>
<name>A0A9N8VDF6_9GLOM</name>
<dbReference type="GO" id="GO:0005524">
    <property type="term" value="F:ATP binding"/>
    <property type="evidence" value="ECO:0007669"/>
    <property type="project" value="InterPro"/>
</dbReference>
<sequence>MQCVLLVRDSPRALALQPSHNYHSNSDVSNSALVFENTHITYDRQRPQCNVTLVKDTEFNKSEYRQLSLRPVYGCLGLLQVEKDMFMAVVTDCQHIGEIRLGESVHRISDVEFYSLTNSSYDSVSNSYASYSSTRIYDEDGILSPQSEQPVQNYINLCAPLKKLLSNGHFYFSSDFDLTRTLAARITMTAADKYSFDDNFLWNKYMIKELLNFRSKLSKSNQADMDRCGFLVLAIQGYIGRQETIMGSMPVSLSVISKLSCKRAGTRYNTRGIDDDGKVANFVETETILQMPTTCFSYVQIRGSVPVFWEQQGLQVMSHKIQISRGPAATQPAVERHFNELQSRYGDVDVINLLGIKEGESVLSKEYKERIDSLNGNGIENRVRMTNFDFHTVCKNGSYDNVSLLLSQIRERLEFFNFFVLDKETNSPIFYQKGVFRTNCVDCLDRTNVVQTIISKTILDLYLRQILSFTRYDTDSLFSRHSYLWAENGDSLSKIYAGTGALKSEFTRSGKLTWSGVLGDATKSVNRFYINNFQDKSKQEVIDLLLVRKINVSKSNRDTRPCSRISIGGYAKKVYNRSYNLNGRLPHGESLSSWLFAFDYHDPEPELYVIGFQEIVELMPQQVFILRRIWEKEISETLERRPNKRSDYVILRSGQLVGTALVIYARSDIVSNIRNVEYLMKKTGLGGMAGNKGAVAIRLDYHDTSMCFVTAHLASERNRDYKTIHDGLLFRNGRRLEHHEIIIWLGDFNYRISLGNEEVRNLIADNNFNKLLKADQLTKQIEWGQSFTEYIEGPITFYPTYKFDNGTDNYDTSEKARVPAWTDRILYSGNKIQQIGYSRAEIRLSDHRPVMSSFDIEVIKYDEAAKEKIQRDLYFEKLKLVSQANPNTSSNDEGSWNKVAKNVRKVNNPLLGDKFGNGIIKKKLAENKVEPVVGVLIDLDGPNKMHLLSKSSPKINVEPGKIKSDKTKGLRMINKMSKFKVSNKECFKVNGMKILKTSAEIAKIVPCLESIISLSDEIMKIHENAKYNEKTCRLMADRVDLAMTSIKLLKRHVNDDNNKVRRQMSYQNALVYFIGVLKHIKTFVAEISGTKGLKKYFIANAVTNQFNEIRDEFDNAYKLLDLAISIDHIISREKEDIEFKLELEEYKKHYETINNMGGNISFLTKLVERIDKNTSKDDKLLDDLRPPEIHPNDISLPENSEFHEDIELRKYKNLDVACKKIESIQDDTPVSKKIRNTLSIWNKLHECPNVIKFYGISKLDIGDCLILEWAELNNLKYVYEHHKLSWDIKLNIARDVFQGLGFLHAIGILHHDVRAENMLVTSGYKCKISNFNLSREFNTESREISDLLQIVRWMAPEKLKKLNTKNPYNYACETYSFGMFLWELSFNRIPYENLEPEGVEEYVLKGNRETLEFEKGPSDIIEGFTKIITLAWQEDHRIRPKDPAVARILESLVKSRSNKGISPMVPCEQNKTVTVTSLEISRNISDTEYDIEIDENLELNLEDDDDDEEGYHVEKDRKEATRLYKIAADAGNAEAQFNYAMAFKDSDKKIFLEYLTKSAENDNISALFNLGKMYYKGKSKKTKEKGINYLKIASLNGDPRATTFLQENGISL</sequence>
<feature type="domain" description="Protein kinase" evidence="5">
    <location>
        <begin position="1150"/>
        <end position="1453"/>
    </location>
</feature>
<dbReference type="InterPro" id="IPR000719">
    <property type="entry name" value="Prot_kinase_dom"/>
</dbReference>
<evidence type="ECO:0000256" key="2">
    <source>
        <dbReference type="ARBA" id="ARBA00009678"/>
    </source>
</evidence>
<dbReference type="EMBL" id="CAJVPQ010000156">
    <property type="protein sequence ID" value="CAG8451759.1"/>
    <property type="molecule type" value="Genomic_DNA"/>
</dbReference>
<dbReference type="InterPro" id="IPR046985">
    <property type="entry name" value="IP5"/>
</dbReference>
<dbReference type="GO" id="GO:0016020">
    <property type="term" value="C:membrane"/>
    <property type="evidence" value="ECO:0007669"/>
    <property type="project" value="TreeGrafter"/>
</dbReference>
<dbReference type="GO" id="GO:0005737">
    <property type="term" value="C:cytoplasm"/>
    <property type="evidence" value="ECO:0007669"/>
    <property type="project" value="TreeGrafter"/>
</dbReference>
<dbReference type="GO" id="GO:0007166">
    <property type="term" value="P:cell surface receptor signaling pathway"/>
    <property type="evidence" value="ECO:0007669"/>
    <property type="project" value="InterPro"/>
</dbReference>
<dbReference type="Gene3D" id="1.10.510.10">
    <property type="entry name" value="Transferase(Phosphotransferase) domain 1"/>
    <property type="match status" value="1"/>
</dbReference>
<dbReference type="CDD" id="cd21037">
    <property type="entry name" value="MLKL_NTD"/>
    <property type="match status" value="1"/>
</dbReference>
<dbReference type="GO" id="GO:0004672">
    <property type="term" value="F:protein kinase activity"/>
    <property type="evidence" value="ECO:0007669"/>
    <property type="project" value="InterPro"/>
</dbReference>
<evidence type="ECO:0000256" key="4">
    <source>
        <dbReference type="ARBA" id="ARBA00022801"/>
    </source>
</evidence>